<dbReference type="Proteomes" id="UP000199759">
    <property type="component" value="Unassembled WGS sequence"/>
</dbReference>
<proteinExistence type="predicted"/>
<evidence type="ECO:0000256" key="2">
    <source>
        <dbReference type="SAM" id="SignalP"/>
    </source>
</evidence>
<evidence type="ECO:0000256" key="1">
    <source>
        <dbReference type="SAM" id="MobiDB-lite"/>
    </source>
</evidence>
<evidence type="ECO:0000313" key="3">
    <source>
        <dbReference type="EMBL" id="SDM29700.1"/>
    </source>
</evidence>
<sequence>MRHILPALAATLCLSATALAGPGADLAETARLIADQARERADYAAARPSAPAAGIELGDPLQYALDQFSADAMRLSRTIDEAGGPIDLRCIFRGMSGDAASRLEALHAAETFADQARIYREISALMHDAAEIAPAADGEALPETMGPPGTCPAARD</sequence>
<evidence type="ECO:0000313" key="4">
    <source>
        <dbReference type="Proteomes" id="UP000199759"/>
    </source>
</evidence>
<keyword evidence="2" id="KW-0732">Signal</keyword>
<organism evidence="3 4">
    <name type="scientific">Maricaulis salignorans</name>
    <dbReference type="NCBI Taxonomy" id="144026"/>
    <lineage>
        <taxon>Bacteria</taxon>
        <taxon>Pseudomonadati</taxon>
        <taxon>Pseudomonadota</taxon>
        <taxon>Alphaproteobacteria</taxon>
        <taxon>Maricaulales</taxon>
        <taxon>Maricaulaceae</taxon>
        <taxon>Maricaulis</taxon>
    </lineage>
</organism>
<feature type="region of interest" description="Disordered" evidence="1">
    <location>
        <begin position="137"/>
        <end position="156"/>
    </location>
</feature>
<dbReference type="RefSeq" id="WP_091769629.1">
    <property type="nucleotide sequence ID" value="NZ_FNHG01000008.1"/>
</dbReference>
<keyword evidence="4" id="KW-1185">Reference proteome</keyword>
<protein>
    <submittedName>
        <fullName evidence="3">Uncharacterized protein</fullName>
    </submittedName>
</protein>
<accession>A0A1G9S339</accession>
<dbReference type="AlphaFoldDB" id="A0A1G9S339"/>
<gene>
    <name evidence="3" type="ORF">SAMN04488568_10886</name>
</gene>
<dbReference type="OrthoDB" id="7632609at2"/>
<name>A0A1G9S339_9PROT</name>
<feature type="chain" id="PRO_5011455839" evidence="2">
    <location>
        <begin position="21"/>
        <end position="156"/>
    </location>
</feature>
<feature type="signal peptide" evidence="2">
    <location>
        <begin position="1"/>
        <end position="20"/>
    </location>
</feature>
<dbReference type="EMBL" id="FNHG01000008">
    <property type="protein sequence ID" value="SDM29700.1"/>
    <property type="molecule type" value="Genomic_DNA"/>
</dbReference>
<reference evidence="3 4" key="1">
    <citation type="submission" date="2016-10" db="EMBL/GenBank/DDBJ databases">
        <authorList>
            <person name="de Groot N.N."/>
        </authorList>
    </citation>
    <scope>NUCLEOTIDE SEQUENCE [LARGE SCALE GENOMIC DNA]</scope>
    <source>
        <strain evidence="3 4">DSM 16077</strain>
    </source>
</reference>